<keyword evidence="2" id="KW-1185">Reference proteome</keyword>
<reference evidence="1 2" key="1">
    <citation type="submission" date="2023-08" db="EMBL/GenBank/DDBJ databases">
        <authorList>
            <person name="Folkvardsen B D."/>
            <person name="Norman A."/>
        </authorList>
    </citation>
    <scope>NUCLEOTIDE SEQUENCE [LARGE SCALE GENOMIC DNA]</scope>
    <source>
        <strain evidence="1 2">Mu0053</strain>
    </source>
</reference>
<proteinExistence type="predicted"/>
<dbReference type="CDD" id="cd02440">
    <property type="entry name" value="AdoMet_MTases"/>
    <property type="match status" value="1"/>
</dbReference>
<dbReference type="EMBL" id="OY726397">
    <property type="protein sequence ID" value="CAJ1510888.1"/>
    <property type="molecule type" value="Genomic_DNA"/>
</dbReference>
<dbReference type="SUPFAM" id="SSF53335">
    <property type="entry name" value="S-adenosyl-L-methionine-dependent methyltransferases"/>
    <property type="match status" value="1"/>
</dbReference>
<dbReference type="GO" id="GO:0032259">
    <property type="term" value="P:methylation"/>
    <property type="evidence" value="ECO:0007669"/>
    <property type="project" value="UniProtKB-KW"/>
</dbReference>
<dbReference type="GO" id="GO:0008168">
    <property type="term" value="F:methyltransferase activity"/>
    <property type="evidence" value="ECO:0007669"/>
    <property type="project" value="UniProtKB-KW"/>
</dbReference>
<dbReference type="Gene3D" id="3.40.50.150">
    <property type="entry name" value="Vaccinia Virus protein VP39"/>
    <property type="match status" value="1"/>
</dbReference>
<keyword evidence="1" id="KW-0808">Transferase</keyword>
<evidence type="ECO:0000313" key="2">
    <source>
        <dbReference type="Proteomes" id="UP001190465"/>
    </source>
</evidence>
<keyword evidence="1" id="KW-0489">Methyltransferase</keyword>
<dbReference type="PANTHER" id="PTHR43861">
    <property type="entry name" value="TRANS-ACONITATE 2-METHYLTRANSFERASE-RELATED"/>
    <property type="match status" value="1"/>
</dbReference>
<evidence type="ECO:0000313" key="1">
    <source>
        <dbReference type="EMBL" id="CAJ1510888.1"/>
    </source>
</evidence>
<name>A0ABN9NW50_9MYCO</name>
<dbReference type="InterPro" id="IPR029063">
    <property type="entry name" value="SAM-dependent_MTases_sf"/>
</dbReference>
<dbReference type="Proteomes" id="UP001190465">
    <property type="component" value="Chromosome"/>
</dbReference>
<organism evidence="1 2">
    <name type="scientific">[Mycobacterium] burgundiense</name>
    <dbReference type="NCBI Taxonomy" id="3064286"/>
    <lineage>
        <taxon>Bacteria</taxon>
        <taxon>Bacillati</taxon>
        <taxon>Actinomycetota</taxon>
        <taxon>Actinomycetes</taxon>
        <taxon>Mycobacteriales</taxon>
        <taxon>Mycobacteriaceae</taxon>
        <taxon>Mycolicibacterium</taxon>
    </lineage>
</organism>
<dbReference type="EC" id="2.1.1.-" evidence="1"/>
<sequence length="309" mass="34389">MYYGTRELFEYYVCVGCDTLQILTVLEGEELARHYPRKYYSYNAPVEAGVFPWLTMQQDRFSLGTGGKFIGRIIAALPPGIRSLVGTRDASGDVVRMLGLLNVGRQARVLDVGCGGGGLLERLARVGFTDLAGADPFIEADTRTPSGVPITKRFMGEVEGEFDLIMFNHSLEHVPDPVATLQAARERLAPDGICLVRLPTTSSEAWSVYGAHWCLIDAPRHTLVPSRRGMALAAEAVGLQVVDTWDDSNSSQFFGSEAYRRDIALPEIKSFVELLRIFGPKQMWRWERRSERLNREGRGDQTAFVLRAA</sequence>
<gene>
    <name evidence="1" type="ORF">MU0053_004836</name>
</gene>
<accession>A0ABN9NW50</accession>
<dbReference type="Pfam" id="PF13489">
    <property type="entry name" value="Methyltransf_23"/>
    <property type="match status" value="1"/>
</dbReference>
<protein>
    <submittedName>
        <fullName evidence="1">Class I SAM-dependent methyltransferase</fullName>
        <ecNumber evidence="1">2.1.1.-</ecNumber>
    </submittedName>
</protein>